<dbReference type="Proteomes" id="UP000694866">
    <property type="component" value="Unplaced"/>
</dbReference>
<sequence>MRYLSHGVYPFSWAILFSMCIGEISSEGISCFTCTVAPVAGAIQETSQICSQFDGSSNYQTYCSKSTLCMKRTIHHRLGNGSIVRTSVERGCALQLDVFHSYDFAERAWHRQDKIVQSVYQEGCFVGEDRGSPGGPPEYCYCQYPLCNRTETLNGQNYMIYITCYLLTISSLIFAVS</sequence>
<name>A0A9R1TH45_9HYME</name>
<feature type="chain" id="PRO_5040326615" evidence="4">
    <location>
        <begin position="27"/>
        <end position="177"/>
    </location>
</feature>
<keyword evidence="3" id="KW-0472">Membrane</keyword>
<gene>
    <name evidence="6" type="primary">LOC105270187</name>
</gene>
<evidence type="ECO:0000313" key="6">
    <source>
        <dbReference type="RefSeq" id="XP_011309260.1"/>
    </source>
</evidence>
<keyword evidence="3" id="KW-1133">Transmembrane helix</keyword>
<dbReference type="AlphaFoldDB" id="A0A9R1TH45"/>
<evidence type="ECO:0000256" key="4">
    <source>
        <dbReference type="SAM" id="SignalP"/>
    </source>
</evidence>
<dbReference type="GeneID" id="105270187"/>
<evidence type="ECO:0000256" key="3">
    <source>
        <dbReference type="SAM" id="Phobius"/>
    </source>
</evidence>
<feature type="transmembrane region" description="Helical" evidence="3">
    <location>
        <begin position="158"/>
        <end position="176"/>
    </location>
</feature>
<dbReference type="GO" id="GO:0032222">
    <property type="term" value="P:regulation of synaptic transmission, cholinergic"/>
    <property type="evidence" value="ECO:0007669"/>
    <property type="project" value="InterPro"/>
</dbReference>
<dbReference type="InterPro" id="IPR031424">
    <property type="entry name" value="QVR-like"/>
</dbReference>
<keyword evidence="5" id="KW-1185">Reference proteome</keyword>
<dbReference type="RefSeq" id="XP_011309260.1">
    <property type="nucleotide sequence ID" value="XM_011310958.1"/>
</dbReference>
<keyword evidence="1 4" id="KW-0732">Signal</keyword>
<evidence type="ECO:0000256" key="1">
    <source>
        <dbReference type="ARBA" id="ARBA00022729"/>
    </source>
</evidence>
<evidence type="ECO:0000256" key="2">
    <source>
        <dbReference type="ARBA" id="ARBA00023180"/>
    </source>
</evidence>
<dbReference type="GO" id="GO:0030431">
    <property type="term" value="P:sleep"/>
    <property type="evidence" value="ECO:0007669"/>
    <property type="project" value="InterPro"/>
</dbReference>
<dbReference type="OrthoDB" id="6329445at2759"/>
<keyword evidence="3" id="KW-0812">Transmembrane</keyword>
<accession>A0A9R1TH45</accession>
<organism evidence="5 6">
    <name type="scientific">Fopius arisanus</name>
    <dbReference type="NCBI Taxonomy" id="64838"/>
    <lineage>
        <taxon>Eukaryota</taxon>
        <taxon>Metazoa</taxon>
        <taxon>Ecdysozoa</taxon>
        <taxon>Arthropoda</taxon>
        <taxon>Hexapoda</taxon>
        <taxon>Insecta</taxon>
        <taxon>Pterygota</taxon>
        <taxon>Neoptera</taxon>
        <taxon>Endopterygota</taxon>
        <taxon>Hymenoptera</taxon>
        <taxon>Apocrita</taxon>
        <taxon>Ichneumonoidea</taxon>
        <taxon>Braconidae</taxon>
        <taxon>Opiinae</taxon>
        <taxon>Fopius</taxon>
    </lineage>
</organism>
<dbReference type="Pfam" id="PF17064">
    <property type="entry name" value="QVR"/>
    <property type="match status" value="1"/>
</dbReference>
<proteinExistence type="predicted"/>
<reference evidence="6" key="1">
    <citation type="submission" date="2025-08" db="UniProtKB">
        <authorList>
            <consortium name="RefSeq"/>
        </authorList>
    </citation>
    <scope>IDENTIFICATION</scope>
    <source>
        <strain evidence="6">USDA-PBARC FA_bdor</strain>
        <tissue evidence="6">Whole organism</tissue>
    </source>
</reference>
<dbReference type="KEGG" id="fas:105270187"/>
<evidence type="ECO:0000313" key="5">
    <source>
        <dbReference type="Proteomes" id="UP000694866"/>
    </source>
</evidence>
<keyword evidence="2" id="KW-0325">Glycoprotein</keyword>
<feature type="signal peptide" evidence="4">
    <location>
        <begin position="1"/>
        <end position="26"/>
    </location>
</feature>
<protein>
    <submittedName>
        <fullName evidence="6">Uncharacterized protein isoform X1</fullName>
    </submittedName>
</protein>